<dbReference type="Gene3D" id="2.60.40.150">
    <property type="entry name" value="C2 domain"/>
    <property type="match status" value="1"/>
</dbReference>
<evidence type="ECO:0000256" key="1">
    <source>
        <dbReference type="SAM" id="MobiDB-lite"/>
    </source>
</evidence>
<dbReference type="SUPFAM" id="SSF49562">
    <property type="entry name" value="C2 domain (Calcium/lipid-binding domain, CaLB)"/>
    <property type="match status" value="1"/>
</dbReference>
<feature type="region of interest" description="Disordered" evidence="1">
    <location>
        <begin position="341"/>
        <end position="460"/>
    </location>
</feature>
<accession>A0A8H2VBP9</accession>
<dbReference type="OrthoDB" id="270970at2759"/>
<dbReference type="PANTHER" id="PTHR47052">
    <property type="entry name" value="CONSERVED SERINE PROLINE-RICH PROTEIN (AFU_ORTHOLOGUE AFUA_2G01790)"/>
    <property type="match status" value="1"/>
</dbReference>
<evidence type="ECO:0000259" key="2">
    <source>
        <dbReference type="PROSITE" id="PS50004"/>
    </source>
</evidence>
<feature type="compositionally biased region" description="Basic and acidic residues" evidence="1">
    <location>
        <begin position="355"/>
        <end position="369"/>
    </location>
</feature>
<dbReference type="InterPro" id="IPR035892">
    <property type="entry name" value="C2_domain_sf"/>
</dbReference>
<feature type="compositionally biased region" description="Low complexity" evidence="1">
    <location>
        <begin position="172"/>
        <end position="186"/>
    </location>
</feature>
<dbReference type="PROSITE" id="PS50004">
    <property type="entry name" value="C2"/>
    <property type="match status" value="1"/>
</dbReference>
<dbReference type="SMART" id="SM00239">
    <property type="entry name" value="C2"/>
    <property type="match status" value="1"/>
</dbReference>
<keyword evidence="4" id="KW-1185">Reference proteome</keyword>
<organism evidence="3 4">
    <name type="scientific">Maudiozyma barnettii</name>
    <dbReference type="NCBI Taxonomy" id="61262"/>
    <lineage>
        <taxon>Eukaryota</taxon>
        <taxon>Fungi</taxon>
        <taxon>Dikarya</taxon>
        <taxon>Ascomycota</taxon>
        <taxon>Saccharomycotina</taxon>
        <taxon>Saccharomycetes</taxon>
        <taxon>Saccharomycetales</taxon>
        <taxon>Saccharomycetaceae</taxon>
        <taxon>Maudiozyma</taxon>
    </lineage>
</organism>
<feature type="region of interest" description="Disordered" evidence="1">
    <location>
        <begin position="172"/>
        <end position="193"/>
    </location>
</feature>
<reference evidence="3 4" key="1">
    <citation type="submission" date="2020-05" db="EMBL/GenBank/DDBJ databases">
        <authorList>
            <person name="Casaregola S."/>
            <person name="Devillers H."/>
            <person name="Grondin C."/>
        </authorList>
    </citation>
    <scope>NUCLEOTIDE SEQUENCE [LARGE SCALE GENOMIC DNA]</scope>
    <source>
        <strain evidence="3 4">CLIB 1767</strain>
    </source>
</reference>
<dbReference type="Proteomes" id="UP000644660">
    <property type="component" value="Unassembled WGS sequence"/>
</dbReference>
<dbReference type="EMBL" id="CAEFZW010000001">
    <property type="protein sequence ID" value="CAB4252297.1"/>
    <property type="molecule type" value="Genomic_DNA"/>
</dbReference>
<evidence type="ECO:0000313" key="3">
    <source>
        <dbReference type="EMBL" id="CAB4252297.1"/>
    </source>
</evidence>
<gene>
    <name evidence="3" type="ORF">KABA2_01S10428</name>
</gene>
<dbReference type="InterPro" id="IPR000008">
    <property type="entry name" value="C2_dom"/>
</dbReference>
<name>A0A8H2VBP9_9SACH</name>
<sequence>MEISEPWDGNHGTLSVYVSKAKDLPNLIKLDKQNVMLRLRVAHMTRESDTLFRAGQNPVFNYLEKFEMTPAVQPLMYVEVYCDRKKKAPLQIGRCEIDLLNGIRADPKEGYCKWYELKREQNEFAGIIFIELSFKPTVDIARKERVDEKAMRLDASMVSRPMPPLPTEFDTSLSPNHPMSHSHNSLQSAGNLNYSPNSLPNVSNTQPYMHGSEMRQMTPLIERLNINENLEEGDDIMPFSPDRSNDSSEYRNNFMSSMGSSNTTTSTETKATVVSTTSETKFHFANLRKLKEKINIFKNPSFPNTDVEDNSVDIEALQKAIGVSSPDEKSKPSGELQNIINHNRKESKVQGQHRYPSEAHRGNSYDTERNNNVMDNRSRREEPKHNRKTSNQPLLPPLPSTKELKNSRNNSPYKHIHNDTHGNRYGSPDAKSPILPPLPTSPRSRGSSISPTRRRPPPSY</sequence>
<dbReference type="Pfam" id="PF00168">
    <property type="entry name" value="C2"/>
    <property type="match status" value="1"/>
</dbReference>
<dbReference type="AlphaFoldDB" id="A0A8H2VBP9"/>
<protein>
    <submittedName>
        <fullName evidence="3">Similar to Saccharomyces cerevisiae YNL152W INN1 Essential protein that associates with the contractile actomyosin ring</fullName>
    </submittedName>
</protein>
<feature type="compositionally biased region" description="Low complexity" evidence="1">
    <location>
        <begin position="441"/>
        <end position="451"/>
    </location>
</feature>
<evidence type="ECO:0000313" key="4">
    <source>
        <dbReference type="Proteomes" id="UP000644660"/>
    </source>
</evidence>
<proteinExistence type="predicted"/>
<dbReference type="PANTHER" id="PTHR47052:SF3">
    <property type="entry name" value="INGRESSION PROTEIN 1"/>
    <property type="match status" value="1"/>
</dbReference>
<feature type="domain" description="C2" evidence="2">
    <location>
        <begin position="1"/>
        <end position="115"/>
    </location>
</feature>
<comment type="caution">
    <text evidence="3">The sequence shown here is derived from an EMBL/GenBank/DDBJ whole genome shotgun (WGS) entry which is preliminary data.</text>
</comment>
<dbReference type="InterPro" id="IPR052981">
    <property type="entry name" value="Ingression_C2_domain"/>
</dbReference>
<dbReference type="GeneID" id="64855421"/>
<dbReference type="RefSeq" id="XP_041404335.1">
    <property type="nucleotide sequence ID" value="XM_041548401.1"/>
</dbReference>